<dbReference type="Gene3D" id="3.90.550.20">
    <property type="match status" value="1"/>
</dbReference>
<dbReference type="Gramene" id="PRQ28880">
    <property type="protein sequence ID" value="PRQ28880"/>
    <property type="gene ID" value="RchiOBHm_Chr5g0007781"/>
</dbReference>
<evidence type="ECO:0000256" key="1">
    <source>
        <dbReference type="SAM" id="Phobius"/>
    </source>
</evidence>
<accession>A0A2P6Q3X8</accession>
<dbReference type="SUPFAM" id="SSF53448">
    <property type="entry name" value="Nucleotide-diphospho-sugar transferases"/>
    <property type="match status" value="1"/>
</dbReference>
<feature type="transmembrane region" description="Helical" evidence="1">
    <location>
        <begin position="29"/>
        <end position="50"/>
    </location>
</feature>
<proteinExistence type="predicted"/>
<dbReference type="EMBL" id="PDCK01000043">
    <property type="protein sequence ID" value="PRQ28880.1"/>
    <property type="molecule type" value="Genomic_DNA"/>
</dbReference>
<organism evidence="3 4">
    <name type="scientific">Rosa chinensis</name>
    <name type="common">China rose</name>
    <dbReference type="NCBI Taxonomy" id="74649"/>
    <lineage>
        <taxon>Eukaryota</taxon>
        <taxon>Viridiplantae</taxon>
        <taxon>Streptophyta</taxon>
        <taxon>Embryophyta</taxon>
        <taxon>Tracheophyta</taxon>
        <taxon>Spermatophyta</taxon>
        <taxon>Magnoliopsida</taxon>
        <taxon>eudicotyledons</taxon>
        <taxon>Gunneridae</taxon>
        <taxon>Pentapetalae</taxon>
        <taxon>rosids</taxon>
        <taxon>fabids</taxon>
        <taxon>Rosales</taxon>
        <taxon>Rosaceae</taxon>
        <taxon>Rosoideae</taxon>
        <taxon>Rosoideae incertae sedis</taxon>
        <taxon>Rosa</taxon>
    </lineage>
</organism>
<dbReference type="InterPro" id="IPR029044">
    <property type="entry name" value="Nucleotide-diphossugar_trans"/>
</dbReference>
<keyword evidence="1" id="KW-0472">Membrane</keyword>
<protein>
    <submittedName>
        <fullName evidence="3">Putative glycosyltransferase, DXD sugar-binding, alpha 1,4-glycosyltransferase</fullName>
    </submittedName>
</protein>
<comment type="caution">
    <text evidence="3">The sequence shown here is derived from an EMBL/GenBank/DDBJ whole genome shotgun (WGS) entry which is preliminary data.</text>
</comment>
<evidence type="ECO:0000259" key="2">
    <source>
        <dbReference type="Pfam" id="PF04572"/>
    </source>
</evidence>
<evidence type="ECO:0000313" key="3">
    <source>
        <dbReference type="EMBL" id="PRQ28880.1"/>
    </source>
</evidence>
<dbReference type="PANTHER" id="PTHR46781:SF5">
    <property type="entry name" value="ALPHA 1,4-GLYCOSYLTRANSFERASE FAMILY PROTEIN"/>
    <property type="match status" value="1"/>
</dbReference>
<dbReference type="OMA" id="HNGPYLI"/>
<dbReference type="InterPro" id="IPR007577">
    <property type="entry name" value="GlycoTrfase_DXD_sugar-bd_CS"/>
</dbReference>
<reference evidence="3 4" key="1">
    <citation type="journal article" date="2018" name="Nat. Genet.">
        <title>The Rosa genome provides new insights in the design of modern roses.</title>
        <authorList>
            <person name="Bendahmane M."/>
        </authorList>
    </citation>
    <scope>NUCLEOTIDE SEQUENCE [LARGE SCALE GENOMIC DNA]</scope>
    <source>
        <strain evidence="4">cv. Old Blush</strain>
    </source>
</reference>
<dbReference type="Pfam" id="PF04572">
    <property type="entry name" value="Gb3_synth"/>
    <property type="match status" value="1"/>
</dbReference>
<dbReference type="AlphaFoldDB" id="A0A2P6Q3X8"/>
<keyword evidence="3" id="KW-0808">Transferase</keyword>
<dbReference type="OrthoDB" id="409543at2759"/>
<dbReference type="InterPro" id="IPR044789">
    <property type="entry name" value="Put_A1-4-GlycosylTfrase_plant"/>
</dbReference>
<evidence type="ECO:0000313" key="4">
    <source>
        <dbReference type="Proteomes" id="UP000238479"/>
    </source>
</evidence>
<dbReference type="Proteomes" id="UP000238479">
    <property type="component" value="Chromosome 5"/>
</dbReference>
<keyword evidence="1" id="KW-0812">Transmembrane</keyword>
<dbReference type="PANTHER" id="PTHR46781">
    <property type="entry name" value="ALPHA 1,4-GLYCOSYLTRANSFERASE FAMILY PROTEIN"/>
    <property type="match status" value="1"/>
</dbReference>
<gene>
    <name evidence="3" type="ORF">RchiOBHm_Chr5g0007781</name>
</gene>
<sequence length="475" mass="53671">MLDSEKTPKLLSPLIVFITQLQDLRRSTLSVLLSLPSSLLALFLILLLVYNSFYVFCITLPFPAKPPPEPANFSPPSLAGKPFPKWAPPFRSSSSSKVQSSSVMYVVKEENAPMFLKNTTHLASLQNPTNSMIPILKYKFQRSRKFRKHKRKLKAIPIETKWPPSQSQFPTRMREFLSGNSSGSSCKIRFFMTWISSKTLGNRELLAVESVFKSHPNACLVIVSNSLDSYKGLEILKPFSDLGFRVMAIAPDFDYLFHNTPAEAWFFGLRKGNVRPGGVSIGQNLSNVLRLALLYKYGGIYLDTDVIVLRSLSKMKNVIGAQTIDLKTGNWSRLNNAVLVFDKNHPLLFKFIQEFALTFDGNKWGHNGPYLVSRVVSRISEKPNPGFNFTVVTPSAFYPVNWSRIRSIFGGPKDEVYSKWLLTKLKHIRSHSFALHLWNSQSRRLKVQKGSIIDHIMSDFTVCYNSSSATSSLSL</sequence>
<name>A0A2P6Q3X8_ROSCH</name>
<feature type="domain" description="Alpha 1,4-glycosyltransferase" evidence="2">
    <location>
        <begin position="341"/>
        <end position="460"/>
    </location>
</feature>
<dbReference type="Pfam" id="PF04488">
    <property type="entry name" value="Gly_transf_sug"/>
    <property type="match status" value="1"/>
</dbReference>
<keyword evidence="1" id="KW-1133">Transmembrane helix</keyword>
<dbReference type="InterPro" id="IPR007652">
    <property type="entry name" value="A1-4-GlycosylTfrase_dom"/>
</dbReference>
<keyword evidence="4" id="KW-1185">Reference proteome</keyword>
<dbReference type="GO" id="GO:0016740">
    <property type="term" value="F:transferase activity"/>
    <property type="evidence" value="ECO:0007669"/>
    <property type="project" value="UniProtKB-KW"/>
</dbReference>
<dbReference type="STRING" id="74649.A0A2P6Q3X8"/>